<dbReference type="GO" id="GO:0050566">
    <property type="term" value="F:asparaginyl-tRNA synthase (glutamine-hydrolyzing) activity"/>
    <property type="evidence" value="ECO:0007669"/>
    <property type="project" value="RHEA"/>
</dbReference>
<keyword evidence="1" id="KW-0436">Ligase</keyword>
<dbReference type="GO" id="GO:0005524">
    <property type="term" value="F:ATP binding"/>
    <property type="evidence" value="ECO:0007669"/>
    <property type="project" value="UniProtKB-KW"/>
</dbReference>
<evidence type="ECO:0000256" key="1">
    <source>
        <dbReference type="HAMAP-Rule" id="MF_00122"/>
    </source>
</evidence>
<dbReference type="NCBIfam" id="TIGR00135">
    <property type="entry name" value="gatC"/>
    <property type="match status" value="1"/>
</dbReference>
<comment type="subunit">
    <text evidence="1">Heterotrimer of A, B and C subunits.</text>
</comment>
<dbReference type="EC" id="6.3.5.-" evidence="1"/>
<comment type="catalytic activity">
    <reaction evidence="1">
        <text>L-glutamyl-tRNA(Gln) + L-glutamine + ATP + H2O = L-glutaminyl-tRNA(Gln) + L-glutamate + ADP + phosphate + H(+)</text>
        <dbReference type="Rhea" id="RHEA:17521"/>
        <dbReference type="Rhea" id="RHEA-COMP:9681"/>
        <dbReference type="Rhea" id="RHEA-COMP:9684"/>
        <dbReference type="ChEBI" id="CHEBI:15377"/>
        <dbReference type="ChEBI" id="CHEBI:15378"/>
        <dbReference type="ChEBI" id="CHEBI:29985"/>
        <dbReference type="ChEBI" id="CHEBI:30616"/>
        <dbReference type="ChEBI" id="CHEBI:43474"/>
        <dbReference type="ChEBI" id="CHEBI:58359"/>
        <dbReference type="ChEBI" id="CHEBI:78520"/>
        <dbReference type="ChEBI" id="CHEBI:78521"/>
        <dbReference type="ChEBI" id="CHEBI:456216"/>
    </reaction>
</comment>
<keyword evidence="1" id="KW-0648">Protein biosynthesis</keyword>
<comment type="catalytic activity">
    <reaction evidence="1">
        <text>L-aspartyl-tRNA(Asn) + L-glutamine + ATP + H2O = L-asparaginyl-tRNA(Asn) + L-glutamate + ADP + phosphate + 2 H(+)</text>
        <dbReference type="Rhea" id="RHEA:14513"/>
        <dbReference type="Rhea" id="RHEA-COMP:9674"/>
        <dbReference type="Rhea" id="RHEA-COMP:9677"/>
        <dbReference type="ChEBI" id="CHEBI:15377"/>
        <dbReference type="ChEBI" id="CHEBI:15378"/>
        <dbReference type="ChEBI" id="CHEBI:29985"/>
        <dbReference type="ChEBI" id="CHEBI:30616"/>
        <dbReference type="ChEBI" id="CHEBI:43474"/>
        <dbReference type="ChEBI" id="CHEBI:58359"/>
        <dbReference type="ChEBI" id="CHEBI:78515"/>
        <dbReference type="ChEBI" id="CHEBI:78516"/>
        <dbReference type="ChEBI" id="CHEBI:456216"/>
    </reaction>
</comment>
<dbReference type="Pfam" id="PF02686">
    <property type="entry name" value="GatC"/>
    <property type="match status" value="1"/>
</dbReference>
<name>C7RML0_ACCRE</name>
<dbReference type="GO" id="GO:0006450">
    <property type="term" value="P:regulation of translational fidelity"/>
    <property type="evidence" value="ECO:0007669"/>
    <property type="project" value="InterPro"/>
</dbReference>
<dbReference type="OrthoDB" id="9794326at2"/>
<dbReference type="Gene3D" id="1.10.20.60">
    <property type="entry name" value="Glu-tRNAGln amidotransferase C subunit, N-terminal domain"/>
    <property type="match status" value="1"/>
</dbReference>
<dbReference type="KEGG" id="app:CAP2UW1_0691"/>
<keyword evidence="1" id="KW-0547">Nucleotide-binding</keyword>
<reference evidence="2" key="2">
    <citation type="submission" date="2009-09" db="EMBL/GenBank/DDBJ databases">
        <title>Complete sequence of chromosome of Candidatus Accumulibacter phosphatis clade IIA str. UW-1.</title>
        <authorList>
            <consortium name="US DOE Joint Genome Institute"/>
            <person name="Martin H.G."/>
            <person name="Ivanova N."/>
            <person name="Kunin V."/>
            <person name="Warnecke F."/>
            <person name="Barry K."/>
            <person name="He S."/>
            <person name="Salamov A."/>
            <person name="Szeto E."/>
            <person name="Dalin E."/>
            <person name="Pangilinan J.L."/>
            <person name="Lapidus A."/>
            <person name="Lowry S."/>
            <person name="Kyrpides N.C."/>
            <person name="McMahon K.D."/>
            <person name="Hugenholtz P."/>
        </authorList>
    </citation>
    <scope>NUCLEOTIDE SEQUENCE [LARGE SCALE GENOMIC DNA]</scope>
    <source>
        <strain evidence="2">UW-1</strain>
    </source>
</reference>
<dbReference type="SUPFAM" id="SSF141000">
    <property type="entry name" value="Glu-tRNAGln amidotransferase C subunit"/>
    <property type="match status" value="1"/>
</dbReference>
<dbReference type="InterPro" id="IPR036113">
    <property type="entry name" value="Asp/Glu-ADT_sf_sub_c"/>
</dbReference>
<dbReference type="eggNOG" id="COG0721">
    <property type="taxonomic scope" value="Bacteria"/>
</dbReference>
<dbReference type="HOGENOM" id="CLU_105899_2_2_4"/>
<dbReference type="GO" id="GO:0016740">
    <property type="term" value="F:transferase activity"/>
    <property type="evidence" value="ECO:0007669"/>
    <property type="project" value="UniProtKB-KW"/>
</dbReference>
<dbReference type="HAMAP" id="MF_00122">
    <property type="entry name" value="GatC"/>
    <property type="match status" value="1"/>
</dbReference>
<dbReference type="EMBL" id="CP001715">
    <property type="protein sequence ID" value="ACV34037.1"/>
    <property type="molecule type" value="Genomic_DNA"/>
</dbReference>
<protein>
    <recommendedName>
        <fullName evidence="1">Aspartyl/glutamyl-tRNA(Asn/Gln) amidotransferase subunit C</fullName>
        <shortName evidence="1">Asp/Glu-ADT subunit C</shortName>
        <ecNumber evidence="1">6.3.5.-</ecNumber>
    </recommendedName>
</protein>
<sequence>MSLTLEQVRRVAHLARIEISEVEADSTLGHLNEIFALIETMQAVDTSGVEPMAHAQDVAQRLRADRVTESDEVAQRTAFQAIAPETEAGLYLVPKVIE</sequence>
<organism evidence="2">
    <name type="scientific">Accumulibacter regalis</name>
    <dbReference type="NCBI Taxonomy" id="522306"/>
    <lineage>
        <taxon>Bacteria</taxon>
        <taxon>Pseudomonadati</taxon>
        <taxon>Pseudomonadota</taxon>
        <taxon>Betaproteobacteria</taxon>
        <taxon>Candidatus Accumulibacter</taxon>
    </lineage>
</organism>
<dbReference type="InterPro" id="IPR003837">
    <property type="entry name" value="GatC"/>
</dbReference>
<dbReference type="STRING" id="522306.CAP2UW1_0691"/>
<gene>
    <name evidence="1" type="primary">gatC</name>
    <name evidence="2" type="ordered locus">CAP2UW1_0691</name>
</gene>
<dbReference type="GO" id="GO:0070681">
    <property type="term" value="P:glutaminyl-tRNAGln biosynthesis via transamidation"/>
    <property type="evidence" value="ECO:0007669"/>
    <property type="project" value="TreeGrafter"/>
</dbReference>
<accession>C7RML0</accession>
<reference evidence="2" key="1">
    <citation type="submission" date="2009-08" db="EMBL/GenBank/DDBJ databases">
        <authorList>
            <consortium name="US DOE Joint Genome Institute"/>
            <person name="Lucas S."/>
            <person name="Copeland A."/>
            <person name="Lapidus A."/>
            <person name="Glavina del Rio T."/>
            <person name="Dalin E."/>
            <person name="Tice H."/>
            <person name="Bruce D."/>
            <person name="Barry K."/>
            <person name="Pitluck S."/>
            <person name="Lowry S."/>
            <person name="Larimer F."/>
            <person name="Land M."/>
            <person name="Hauser L."/>
            <person name="Kyrpides N."/>
            <person name="Ivanova N."/>
            <person name="McMahon K.D."/>
            <person name="Hugenholtz P."/>
        </authorList>
    </citation>
    <scope>NUCLEOTIDE SEQUENCE</scope>
    <source>
        <strain evidence="2">UW-1</strain>
    </source>
</reference>
<keyword evidence="1" id="KW-0067">ATP-binding</keyword>
<proteinExistence type="inferred from homology"/>
<dbReference type="AlphaFoldDB" id="C7RML0"/>
<comment type="function">
    <text evidence="1">Allows the formation of correctly charged Asn-tRNA(Asn) or Gln-tRNA(Gln) through the transamidation of misacylated Asp-tRNA(Asn) or Glu-tRNA(Gln) in organisms which lack either or both of asparaginyl-tRNA or glutaminyl-tRNA synthetases. The reaction takes place in the presence of glutamine and ATP through an activated phospho-Asp-tRNA(Asn) or phospho-Glu-tRNA(Gln).</text>
</comment>
<comment type="similarity">
    <text evidence="1">Belongs to the GatC family.</text>
</comment>
<dbReference type="PANTHER" id="PTHR15004:SF0">
    <property type="entry name" value="GLUTAMYL-TRNA(GLN) AMIDOTRANSFERASE SUBUNIT C, MITOCHONDRIAL"/>
    <property type="match status" value="1"/>
</dbReference>
<dbReference type="PANTHER" id="PTHR15004">
    <property type="entry name" value="GLUTAMYL-TRNA(GLN) AMIDOTRANSFERASE SUBUNIT C, MITOCHONDRIAL"/>
    <property type="match status" value="1"/>
</dbReference>
<keyword evidence="2" id="KW-0808">Transferase</keyword>
<dbReference type="GO" id="GO:0006412">
    <property type="term" value="P:translation"/>
    <property type="evidence" value="ECO:0007669"/>
    <property type="project" value="UniProtKB-UniRule"/>
</dbReference>
<evidence type="ECO:0000313" key="2">
    <source>
        <dbReference type="EMBL" id="ACV34037.1"/>
    </source>
</evidence>
<dbReference type="GO" id="GO:0050567">
    <property type="term" value="F:glutaminyl-tRNA synthase (glutamine-hydrolyzing) activity"/>
    <property type="evidence" value="ECO:0007669"/>
    <property type="project" value="UniProtKB-UniRule"/>
</dbReference>